<keyword evidence="10" id="KW-0833">Ubl conjugation pathway</keyword>
<dbReference type="InterPro" id="IPR006574">
    <property type="entry name" value="PRY"/>
</dbReference>
<dbReference type="InterPro" id="IPR043136">
    <property type="entry name" value="B30.2/SPRY_sf"/>
</dbReference>
<dbReference type="STRING" id="75743.A0A401NXU4"/>
<evidence type="ECO:0000256" key="2">
    <source>
        <dbReference type="ARBA" id="ARBA00004496"/>
    </source>
</evidence>
<feature type="coiled-coil region" evidence="14">
    <location>
        <begin position="186"/>
        <end position="242"/>
    </location>
</feature>
<dbReference type="SUPFAM" id="SSF57845">
    <property type="entry name" value="B-box zinc-binding domain"/>
    <property type="match status" value="2"/>
</dbReference>
<sequence>MASRQRVESWTEETICPICLELFTDPVSLECGHNFCRSCISQCWEKEINSCPECREEFPERNLRINRALAKLAEKARKLKLNRKEKESKLHCEEHQEELKLFCETDKKLICLICRDSREHREHRFLPVKEAAEKYKGHLKFSADFLTEKKSALLETELKQKGKISEVREQSRSLQIHITSEFSKMHQILTEKEQRLLRDLREEEERILEPMEKNLREIQENLNSIEEKLSKLQKQMEQKDELIFLKVRVGIGDERHMVSVTDAVLSIGKFKGPLQYTTWREMIKNINPAPAALTLDLNTANFWLILSEDRTIVRLGDKRQPLPNIPERFDPLPVVLGLEGFTFGRHYWEVETLRGCYTCRDSRQHKSHDFMPIKEAVEIYKDQLKSSLDSLTENKMTILETELKQKRKISEAREQSSSLQTHITSEFKKMHQILTEKEQRLLRDLREEEERILEPMEKNLRKIQENLNSIEEKLSKLQKQMEQKVELIFLKDQASLKTSICDNSQKLTIKAAVLPIGKFKGPLLCIAWREMIDFIKPASASPTLDPNTAHPQLILSEDRTSVMHRNKWQLHRDNPERSTLFLNVEHSGYYHPPLIGEERGEEFTHYQQYYTCIKHSIMFA</sequence>
<dbReference type="PROSITE" id="PS50089">
    <property type="entry name" value="ZF_RING_2"/>
    <property type="match status" value="1"/>
</dbReference>
<dbReference type="SUPFAM" id="SSF57850">
    <property type="entry name" value="RING/U-box"/>
    <property type="match status" value="1"/>
</dbReference>
<keyword evidence="19" id="KW-1185">Reference proteome</keyword>
<dbReference type="GO" id="GO:0061630">
    <property type="term" value="F:ubiquitin protein ligase activity"/>
    <property type="evidence" value="ECO:0007669"/>
    <property type="project" value="UniProtKB-EC"/>
</dbReference>
<dbReference type="InterPro" id="IPR013320">
    <property type="entry name" value="ConA-like_dom_sf"/>
</dbReference>
<dbReference type="SUPFAM" id="SSF49899">
    <property type="entry name" value="Concanavalin A-like lectins/glucanases"/>
    <property type="match status" value="2"/>
</dbReference>
<dbReference type="OrthoDB" id="654191at2759"/>
<dbReference type="PROSITE" id="PS00518">
    <property type="entry name" value="ZF_RING_1"/>
    <property type="match status" value="1"/>
</dbReference>
<comment type="catalytic activity">
    <reaction evidence="1">
        <text>S-ubiquitinyl-[E2 ubiquitin-conjugating enzyme]-L-cysteine + [acceptor protein]-L-lysine = [E2 ubiquitin-conjugating enzyme]-L-cysteine + N(6)-ubiquitinyl-[acceptor protein]-L-lysine.</text>
        <dbReference type="EC" id="2.3.2.27"/>
    </reaction>
</comment>
<proteinExistence type="inferred from homology"/>
<dbReference type="SMART" id="SM00336">
    <property type="entry name" value="BBOX"/>
    <property type="match status" value="1"/>
</dbReference>
<dbReference type="Pfam" id="PF13445">
    <property type="entry name" value="zf-RING_UBOX"/>
    <property type="match status" value="1"/>
</dbReference>
<evidence type="ECO:0000259" key="17">
    <source>
        <dbReference type="PROSITE" id="PS50188"/>
    </source>
</evidence>
<dbReference type="InterPro" id="IPR001870">
    <property type="entry name" value="B30.2/SPRY"/>
</dbReference>
<evidence type="ECO:0000259" key="16">
    <source>
        <dbReference type="PROSITE" id="PS50119"/>
    </source>
</evidence>
<evidence type="ECO:0000259" key="15">
    <source>
        <dbReference type="PROSITE" id="PS50089"/>
    </source>
</evidence>
<dbReference type="InterPro" id="IPR003879">
    <property type="entry name" value="Butyrophylin_SPRY"/>
</dbReference>
<protein>
    <recommendedName>
        <fullName evidence="5">RING-type E3 ubiquitin transferase</fullName>
        <ecNumber evidence="5">2.3.2.27</ecNumber>
    </recommendedName>
</protein>
<dbReference type="GO" id="GO:0008270">
    <property type="term" value="F:zinc ion binding"/>
    <property type="evidence" value="ECO:0007669"/>
    <property type="project" value="UniProtKB-KW"/>
</dbReference>
<dbReference type="Proteomes" id="UP000288216">
    <property type="component" value="Unassembled WGS sequence"/>
</dbReference>
<gene>
    <name evidence="18" type="ORF">scyTo_0009991</name>
</gene>
<dbReference type="InterPro" id="IPR003613">
    <property type="entry name" value="Ubox_domain"/>
</dbReference>
<dbReference type="Pfam" id="PF00643">
    <property type="entry name" value="zf-B_box"/>
    <property type="match status" value="1"/>
</dbReference>
<accession>A0A401NXU4</accession>
<dbReference type="CDD" id="cd19800">
    <property type="entry name" value="Bbox2_xNF7-like"/>
    <property type="match status" value="1"/>
</dbReference>
<dbReference type="OMA" id="NTISDEM"/>
<dbReference type="InterPro" id="IPR001841">
    <property type="entry name" value="Znf_RING"/>
</dbReference>
<keyword evidence="12 14" id="KW-0175">Coiled coil</keyword>
<dbReference type="PROSITE" id="PS50188">
    <property type="entry name" value="B302_SPRY"/>
    <property type="match status" value="1"/>
</dbReference>
<dbReference type="InterPro" id="IPR027370">
    <property type="entry name" value="Znf-RING_euk"/>
</dbReference>
<evidence type="ECO:0000256" key="10">
    <source>
        <dbReference type="ARBA" id="ARBA00022786"/>
    </source>
</evidence>
<keyword evidence="11" id="KW-0862">Zinc</keyword>
<evidence type="ECO:0000256" key="8">
    <source>
        <dbReference type="ARBA" id="ARBA00022723"/>
    </source>
</evidence>
<dbReference type="GO" id="GO:0016567">
    <property type="term" value="P:protein ubiquitination"/>
    <property type="evidence" value="ECO:0007669"/>
    <property type="project" value="InterPro"/>
</dbReference>
<keyword evidence="9 13" id="KW-0863">Zinc-finger</keyword>
<keyword evidence="8" id="KW-0479">Metal-binding</keyword>
<reference evidence="18 19" key="1">
    <citation type="journal article" date="2018" name="Nat. Ecol. Evol.">
        <title>Shark genomes provide insights into elasmobranch evolution and the origin of vertebrates.</title>
        <authorList>
            <person name="Hara Y"/>
            <person name="Yamaguchi K"/>
            <person name="Onimaru K"/>
            <person name="Kadota M"/>
            <person name="Koyanagi M"/>
            <person name="Keeley SD"/>
            <person name="Tatsumi K"/>
            <person name="Tanaka K"/>
            <person name="Motone F"/>
            <person name="Kageyama Y"/>
            <person name="Nozu R"/>
            <person name="Adachi N"/>
            <person name="Nishimura O"/>
            <person name="Nakagawa R"/>
            <person name="Tanegashima C"/>
            <person name="Kiyatake I"/>
            <person name="Matsumoto R"/>
            <person name="Murakumo K"/>
            <person name="Nishida K"/>
            <person name="Terakita A"/>
            <person name="Kuratani S"/>
            <person name="Sato K"/>
            <person name="Hyodo S Kuraku.S."/>
        </authorList>
    </citation>
    <scope>NUCLEOTIDE SEQUENCE [LARGE SCALE GENOMIC DNA]</scope>
</reference>
<evidence type="ECO:0000313" key="18">
    <source>
        <dbReference type="EMBL" id="GCB65701.1"/>
    </source>
</evidence>
<evidence type="ECO:0000256" key="11">
    <source>
        <dbReference type="ARBA" id="ARBA00022833"/>
    </source>
</evidence>
<evidence type="ECO:0000256" key="1">
    <source>
        <dbReference type="ARBA" id="ARBA00000900"/>
    </source>
</evidence>
<keyword evidence="6" id="KW-0963">Cytoplasm</keyword>
<evidence type="ECO:0000256" key="4">
    <source>
        <dbReference type="ARBA" id="ARBA00008518"/>
    </source>
</evidence>
<dbReference type="PANTHER" id="PTHR24103">
    <property type="entry name" value="E3 UBIQUITIN-PROTEIN LIGASE TRIM"/>
    <property type="match status" value="1"/>
</dbReference>
<evidence type="ECO:0000256" key="7">
    <source>
        <dbReference type="ARBA" id="ARBA00022679"/>
    </source>
</evidence>
<dbReference type="AlphaFoldDB" id="A0A401NXU4"/>
<keyword evidence="7" id="KW-0808">Transferase</keyword>
<feature type="domain" description="B box-type" evidence="16">
    <location>
        <begin position="87"/>
        <end position="128"/>
    </location>
</feature>
<organism evidence="18 19">
    <name type="scientific">Scyliorhinus torazame</name>
    <name type="common">Cloudy catshark</name>
    <name type="synonym">Catulus torazame</name>
    <dbReference type="NCBI Taxonomy" id="75743"/>
    <lineage>
        <taxon>Eukaryota</taxon>
        <taxon>Metazoa</taxon>
        <taxon>Chordata</taxon>
        <taxon>Craniata</taxon>
        <taxon>Vertebrata</taxon>
        <taxon>Chondrichthyes</taxon>
        <taxon>Elasmobranchii</taxon>
        <taxon>Galeomorphii</taxon>
        <taxon>Galeoidea</taxon>
        <taxon>Carcharhiniformes</taxon>
        <taxon>Scyliorhinidae</taxon>
        <taxon>Scyliorhinus</taxon>
    </lineage>
</organism>
<dbReference type="EMBL" id="BFAA01004221">
    <property type="protein sequence ID" value="GCB65701.1"/>
    <property type="molecule type" value="Genomic_DNA"/>
</dbReference>
<comment type="similarity">
    <text evidence="4">Belongs to the TRIM/RBCC family.</text>
</comment>
<dbReference type="PROSITE" id="PS50119">
    <property type="entry name" value="ZF_BBOX"/>
    <property type="match status" value="1"/>
</dbReference>
<evidence type="ECO:0000256" key="5">
    <source>
        <dbReference type="ARBA" id="ARBA00012483"/>
    </source>
</evidence>
<comment type="caution">
    <text evidence="18">The sequence shown here is derived from an EMBL/GenBank/DDBJ whole genome shotgun (WGS) entry which is preliminary data.</text>
</comment>
<dbReference type="Pfam" id="PF13765">
    <property type="entry name" value="PRY"/>
    <property type="match status" value="2"/>
</dbReference>
<dbReference type="PRINTS" id="PR01406">
    <property type="entry name" value="BBOXZNFINGER"/>
</dbReference>
<evidence type="ECO:0000256" key="3">
    <source>
        <dbReference type="ARBA" id="ARBA00004906"/>
    </source>
</evidence>
<dbReference type="SMART" id="SM00589">
    <property type="entry name" value="PRY"/>
    <property type="match status" value="2"/>
</dbReference>
<feature type="coiled-coil region" evidence="14">
    <location>
        <begin position="62"/>
        <end position="96"/>
    </location>
</feature>
<feature type="domain" description="B30.2/SPRY" evidence="17">
    <location>
        <begin position="273"/>
        <end position="474"/>
    </location>
</feature>
<comment type="pathway">
    <text evidence="3">Protein modification; protein ubiquitination.</text>
</comment>
<dbReference type="InterPro" id="IPR020457">
    <property type="entry name" value="Znf_B-box_chordata"/>
</dbReference>
<dbReference type="CDD" id="cd16594">
    <property type="entry name" value="RING-HC_TRIM7-like_C-IV"/>
    <property type="match status" value="1"/>
</dbReference>
<evidence type="ECO:0000313" key="19">
    <source>
        <dbReference type="Proteomes" id="UP000288216"/>
    </source>
</evidence>
<dbReference type="InterPro" id="IPR000315">
    <property type="entry name" value="Znf_B-box"/>
</dbReference>
<dbReference type="Gene3D" id="3.30.40.10">
    <property type="entry name" value="Zinc/RING finger domain, C3HC4 (zinc finger)"/>
    <property type="match status" value="1"/>
</dbReference>
<dbReference type="InterPro" id="IPR017907">
    <property type="entry name" value="Znf_RING_CS"/>
</dbReference>
<evidence type="ECO:0000256" key="12">
    <source>
        <dbReference type="ARBA" id="ARBA00023054"/>
    </source>
</evidence>
<dbReference type="EC" id="2.3.2.27" evidence="5"/>
<dbReference type="PRINTS" id="PR01407">
    <property type="entry name" value="BUTYPHLNCDUF"/>
</dbReference>
<dbReference type="InterPro" id="IPR050143">
    <property type="entry name" value="TRIM/RBCC"/>
</dbReference>
<dbReference type="Gene3D" id="2.60.120.920">
    <property type="match status" value="2"/>
</dbReference>
<evidence type="ECO:0000256" key="14">
    <source>
        <dbReference type="SAM" id="Coils"/>
    </source>
</evidence>
<dbReference type="Gene3D" id="3.30.160.60">
    <property type="entry name" value="Classic Zinc Finger"/>
    <property type="match status" value="2"/>
</dbReference>
<feature type="coiled-coil region" evidence="14">
    <location>
        <begin position="431"/>
        <end position="487"/>
    </location>
</feature>
<comment type="subcellular location">
    <subcellularLocation>
        <location evidence="2">Cytoplasm</location>
    </subcellularLocation>
</comment>
<dbReference type="SMART" id="SM00184">
    <property type="entry name" value="RING"/>
    <property type="match status" value="1"/>
</dbReference>
<evidence type="ECO:0000256" key="6">
    <source>
        <dbReference type="ARBA" id="ARBA00022490"/>
    </source>
</evidence>
<dbReference type="SMART" id="SM00504">
    <property type="entry name" value="Ubox"/>
    <property type="match status" value="1"/>
</dbReference>
<feature type="domain" description="RING-type" evidence="15">
    <location>
        <begin position="16"/>
        <end position="55"/>
    </location>
</feature>
<dbReference type="InterPro" id="IPR013083">
    <property type="entry name" value="Znf_RING/FYVE/PHD"/>
</dbReference>
<dbReference type="GO" id="GO:0005737">
    <property type="term" value="C:cytoplasm"/>
    <property type="evidence" value="ECO:0007669"/>
    <property type="project" value="UniProtKB-SubCell"/>
</dbReference>
<evidence type="ECO:0000256" key="9">
    <source>
        <dbReference type="ARBA" id="ARBA00022771"/>
    </source>
</evidence>
<evidence type="ECO:0000256" key="13">
    <source>
        <dbReference type="PROSITE-ProRule" id="PRU00024"/>
    </source>
</evidence>
<name>A0A401NXU4_SCYTO</name>